<reference evidence="1 2" key="1">
    <citation type="submission" date="2013-12" db="EMBL/GenBank/DDBJ databases">
        <authorList>
            <person name="Zelazny A."/>
            <person name="Olivier K."/>
            <person name="Holland S."/>
            <person name="Lenaerts A."/>
            <person name="Ordway D."/>
            <person name="DeGroote M.A."/>
            <person name="Parker T."/>
            <person name="Sizemore C."/>
            <person name="Tallon L.J."/>
            <person name="Sadzewicz L.K."/>
            <person name="Sengamalay N."/>
            <person name="Fraser C.M."/>
            <person name="Hine E."/>
            <person name="Shefchek K.A."/>
            <person name="Das S.P."/>
            <person name="Tettelin H."/>
        </authorList>
    </citation>
    <scope>NUCLEOTIDE SEQUENCE [LARGE SCALE GENOMIC DNA]</scope>
    <source>
        <strain evidence="1 2">1956</strain>
    </source>
</reference>
<evidence type="ECO:0000313" key="2">
    <source>
        <dbReference type="Proteomes" id="UP000020825"/>
    </source>
</evidence>
<organism evidence="1 2">
    <name type="scientific">Mycobacterium intracellulare 1956</name>
    <dbReference type="NCBI Taxonomy" id="1299331"/>
    <lineage>
        <taxon>Bacteria</taxon>
        <taxon>Bacillati</taxon>
        <taxon>Actinomycetota</taxon>
        <taxon>Actinomycetes</taxon>
        <taxon>Mycobacteriales</taxon>
        <taxon>Mycobacteriaceae</taxon>
        <taxon>Mycobacterium</taxon>
        <taxon>Mycobacterium avium complex (MAC)</taxon>
    </lineage>
</organism>
<gene>
    <name evidence="1" type="ORF">I550_5366</name>
</gene>
<protein>
    <submittedName>
        <fullName evidence="1">Uncharacterized protein</fullName>
    </submittedName>
</protein>
<proteinExistence type="predicted"/>
<dbReference type="EMBL" id="JAOG01000003">
    <property type="protein sequence ID" value="EUA53728.1"/>
    <property type="molecule type" value="Genomic_DNA"/>
</dbReference>
<comment type="caution">
    <text evidence="1">The sequence shown here is derived from an EMBL/GenBank/DDBJ whole genome shotgun (WGS) entry which is preliminary data.</text>
</comment>
<dbReference type="Proteomes" id="UP000020825">
    <property type="component" value="Unassembled WGS sequence"/>
</dbReference>
<dbReference type="AlphaFoldDB" id="X8CE73"/>
<evidence type="ECO:0000313" key="1">
    <source>
        <dbReference type="EMBL" id="EUA53728.1"/>
    </source>
</evidence>
<accession>X8CE73</accession>
<name>X8CE73_MYCIT</name>
<sequence>MHVRRFAVQQHRVPAAKPLHRCPLPIEGPYSAAPAQITSFATIRVLVR</sequence>